<proteinExistence type="predicted"/>
<keyword evidence="1" id="KW-0675">Receptor</keyword>
<name>A0A5A7P2V6_STRAF</name>
<evidence type="ECO:0000313" key="2">
    <source>
        <dbReference type="Proteomes" id="UP000325081"/>
    </source>
</evidence>
<protein>
    <submittedName>
        <fullName evidence="1">TGF-beta receptor type-2</fullName>
    </submittedName>
</protein>
<dbReference type="Proteomes" id="UP000325081">
    <property type="component" value="Unassembled WGS sequence"/>
</dbReference>
<gene>
    <name evidence="1" type="ORF">STAS_02745</name>
</gene>
<organism evidence="1 2">
    <name type="scientific">Striga asiatica</name>
    <name type="common">Asiatic witchweed</name>
    <name type="synonym">Buchnera asiatica</name>
    <dbReference type="NCBI Taxonomy" id="4170"/>
    <lineage>
        <taxon>Eukaryota</taxon>
        <taxon>Viridiplantae</taxon>
        <taxon>Streptophyta</taxon>
        <taxon>Embryophyta</taxon>
        <taxon>Tracheophyta</taxon>
        <taxon>Spermatophyta</taxon>
        <taxon>Magnoliopsida</taxon>
        <taxon>eudicotyledons</taxon>
        <taxon>Gunneridae</taxon>
        <taxon>Pentapetalae</taxon>
        <taxon>asterids</taxon>
        <taxon>lamiids</taxon>
        <taxon>Lamiales</taxon>
        <taxon>Orobanchaceae</taxon>
        <taxon>Buchnereae</taxon>
        <taxon>Striga</taxon>
    </lineage>
</organism>
<dbReference type="AlphaFoldDB" id="A0A5A7P2V6"/>
<dbReference type="EMBL" id="BKCP01001558">
    <property type="protein sequence ID" value="GER27059.1"/>
    <property type="molecule type" value="Genomic_DNA"/>
</dbReference>
<evidence type="ECO:0000313" key="1">
    <source>
        <dbReference type="EMBL" id="GER27059.1"/>
    </source>
</evidence>
<accession>A0A5A7P2V6</accession>
<sequence length="134" mass="14323">MLLIVPLSGGSWRLNGVTGRKSAGCSREQRLVDLVWWFDDDGRLSGRGCSRRRLPLDGSRAVCASPDRNWLPSASVERGSGPTSLVSDGVAGVAYAGAARGQGRQGSRLLEEASSESLSSTRAFQSLRSSRRKS</sequence>
<comment type="caution">
    <text evidence="1">The sequence shown here is derived from an EMBL/GenBank/DDBJ whole genome shotgun (WGS) entry which is preliminary data.</text>
</comment>
<keyword evidence="2" id="KW-1185">Reference proteome</keyword>
<reference evidence="2" key="1">
    <citation type="journal article" date="2019" name="Curr. Biol.">
        <title>Genome Sequence of Striga asiatica Provides Insight into the Evolution of Plant Parasitism.</title>
        <authorList>
            <person name="Yoshida S."/>
            <person name="Kim S."/>
            <person name="Wafula E.K."/>
            <person name="Tanskanen J."/>
            <person name="Kim Y.M."/>
            <person name="Honaas L."/>
            <person name="Yang Z."/>
            <person name="Spallek T."/>
            <person name="Conn C.E."/>
            <person name="Ichihashi Y."/>
            <person name="Cheong K."/>
            <person name="Cui S."/>
            <person name="Der J.P."/>
            <person name="Gundlach H."/>
            <person name="Jiao Y."/>
            <person name="Hori C."/>
            <person name="Ishida J.K."/>
            <person name="Kasahara H."/>
            <person name="Kiba T."/>
            <person name="Kim M.S."/>
            <person name="Koo N."/>
            <person name="Laohavisit A."/>
            <person name="Lee Y.H."/>
            <person name="Lumba S."/>
            <person name="McCourt P."/>
            <person name="Mortimer J.C."/>
            <person name="Mutuku J.M."/>
            <person name="Nomura T."/>
            <person name="Sasaki-Sekimoto Y."/>
            <person name="Seto Y."/>
            <person name="Wang Y."/>
            <person name="Wakatake T."/>
            <person name="Sakakibara H."/>
            <person name="Demura T."/>
            <person name="Yamaguchi S."/>
            <person name="Yoneyama K."/>
            <person name="Manabe R.I."/>
            <person name="Nelson D.C."/>
            <person name="Schulman A.H."/>
            <person name="Timko M.P."/>
            <person name="dePamphilis C.W."/>
            <person name="Choi D."/>
            <person name="Shirasu K."/>
        </authorList>
    </citation>
    <scope>NUCLEOTIDE SEQUENCE [LARGE SCALE GENOMIC DNA]</scope>
    <source>
        <strain evidence="2">cv. UVA1</strain>
    </source>
</reference>